<organism evidence="2 3">
    <name type="scientific">Shewanella morhuae</name>
    <dbReference type="NCBI Taxonomy" id="365591"/>
    <lineage>
        <taxon>Bacteria</taxon>
        <taxon>Pseudomonadati</taxon>
        <taxon>Pseudomonadota</taxon>
        <taxon>Gammaproteobacteria</taxon>
        <taxon>Alteromonadales</taxon>
        <taxon>Shewanellaceae</taxon>
        <taxon>Shewanella</taxon>
    </lineage>
</organism>
<dbReference type="EMBL" id="PYSG01000003">
    <property type="protein sequence ID" value="PTA48520.1"/>
    <property type="molecule type" value="Genomic_DNA"/>
</dbReference>
<gene>
    <name evidence="2" type="ORF">C9I43_15640</name>
</gene>
<evidence type="ECO:0000259" key="1">
    <source>
        <dbReference type="PROSITE" id="PS51186"/>
    </source>
</evidence>
<dbReference type="PROSITE" id="PS51186">
    <property type="entry name" value="GNAT"/>
    <property type="match status" value="1"/>
</dbReference>
<reference evidence="2 3" key="1">
    <citation type="submission" date="2018-04" db="EMBL/GenBank/DDBJ databases">
        <title>Genomic sequence of a freshwater isolate of Shewanella morhuae.</title>
        <authorList>
            <person name="Castillo D.E."/>
            <person name="Gram L."/>
        </authorList>
    </citation>
    <scope>NUCLEOTIDE SEQUENCE [LARGE SCALE GENOMIC DNA]</scope>
    <source>
        <strain evidence="2 3">CW7</strain>
    </source>
</reference>
<comment type="caution">
    <text evidence="2">The sequence shown here is derived from an EMBL/GenBank/DDBJ whole genome shotgun (WGS) entry which is preliminary data.</text>
</comment>
<dbReference type="Gene3D" id="3.40.630.30">
    <property type="match status" value="1"/>
</dbReference>
<dbReference type="InterPro" id="IPR000182">
    <property type="entry name" value="GNAT_dom"/>
</dbReference>
<proteinExistence type="predicted"/>
<dbReference type="Pfam" id="PF13508">
    <property type="entry name" value="Acetyltransf_7"/>
    <property type="match status" value="1"/>
</dbReference>
<name>A0ABX5HNS5_9GAMM</name>
<accession>A0ABX5HNS5</accession>
<dbReference type="InterPro" id="IPR016181">
    <property type="entry name" value="Acyl_CoA_acyltransferase"/>
</dbReference>
<sequence length="168" mass="19868">MTDLQTRVQLRPYQQNDLPFLLQLYTSSRSHELEQAPFSSEQKTAFLAQQFAAQFHHYSTYYSTERFDIILIDKIAVGRLFVDHWTSEIRVVDISLLPEYQQQKIGTYLFQLLFIQSQQLQKPITIHVEQHNPARLWYEKLGFTYKSTTNEVYLLMERQPSLSPLCAC</sequence>
<feature type="domain" description="N-acetyltransferase" evidence="1">
    <location>
        <begin position="8"/>
        <end position="161"/>
    </location>
</feature>
<evidence type="ECO:0000313" key="3">
    <source>
        <dbReference type="Proteomes" id="UP000240506"/>
    </source>
</evidence>
<dbReference type="Proteomes" id="UP000240506">
    <property type="component" value="Unassembled WGS sequence"/>
</dbReference>
<keyword evidence="3" id="KW-1185">Reference proteome</keyword>
<protein>
    <submittedName>
        <fullName evidence="2">N-acetyltransferase</fullName>
    </submittedName>
</protein>
<evidence type="ECO:0000313" key="2">
    <source>
        <dbReference type="EMBL" id="PTA48520.1"/>
    </source>
</evidence>
<dbReference type="SUPFAM" id="SSF55729">
    <property type="entry name" value="Acyl-CoA N-acyltransferases (Nat)"/>
    <property type="match status" value="1"/>
</dbReference>
<dbReference type="RefSeq" id="WP_107884374.1">
    <property type="nucleotide sequence ID" value="NZ_PYSG01000003.1"/>
</dbReference>